<dbReference type="PANTHER" id="PTHR43668">
    <property type="entry name" value="ALLANTOINASE"/>
    <property type="match status" value="1"/>
</dbReference>
<evidence type="ECO:0000256" key="1">
    <source>
        <dbReference type="ARBA" id="ARBA00002368"/>
    </source>
</evidence>
<evidence type="ECO:0000256" key="6">
    <source>
        <dbReference type="ARBA" id="ARBA00022975"/>
    </source>
</evidence>
<dbReference type="GO" id="GO:0004151">
    <property type="term" value="F:dihydroorotase activity"/>
    <property type="evidence" value="ECO:0007669"/>
    <property type="project" value="UniProtKB-UniRule"/>
</dbReference>
<feature type="binding site" evidence="7">
    <location>
        <position position="313"/>
    </location>
    <ligand>
        <name>Zn(2+)</name>
        <dbReference type="ChEBI" id="CHEBI:29105"/>
        <label>1</label>
    </ligand>
</feature>
<gene>
    <name evidence="7" type="primary">pyrC</name>
    <name evidence="10" type="ORF">MAIT1_00792</name>
</gene>
<feature type="binding site" evidence="7">
    <location>
        <position position="70"/>
    </location>
    <ligand>
        <name>Zn(2+)</name>
        <dbReference type="ChEBI" id="CHEBI:29105"/>
        <label>1</label>
    </ligand>
</feature>
<sequence>MNSMDKAQTRLIRAARVVDPANQRDETADILIVDGVIRDIGQNLDAPADCAILDADGLIAAPGLVDMHVHLREPGYEYKETIAGGCRAAAAGGVTAVAAMPNTKPVNDDPSVTGYILDKADQAGLAAVFPIGAITKGLGGKEITEMGLLSEAGCVAFSDDGLPVMDSGVMRRALDYSRTFGSLVIQHAEDNGLVGCGCMNEGPVATRLGLPGIPNASEDILVERDIRLVELTGGRYHVAHISSAQAVAAVADAQQRGLPVTCEAAPHHFSLTDEAVADYQSDAKMAPPLRCLADRDALREGLARGVISVIATDHAPHDDDSKRVPFSQAANGVVGLETLLPVSLELVRDGVMSLSAMLAAVTVNPARLLRINRGTLNIGAPGDVALFDLNEKWTVDRATLRGAGRNTCFHGRDVQGRVKYTVFGGRVVYVDQNED</sequence>
<dbReference type="EMBL" id="LVJN01000021">
    <property type="protein sequence ID" value="OSM00304.1"/>
    <property type="molecule type" value="Genomic_DNA"/>
</dbReference>
<dbReference type="PROSITE" id="PS00482">
    <property type="entry name" value="DIHYDROOROTASE_1"/>
    <property type="match status" value="1"/>
</dbReference>
<dbReference type="InterPro" id="IPR004722">
    <property type="entry name" value="DHOase"/>
</dbReference>
<keyword evidence="3 7" id="KW-0479">Metal-binding</keyword>
<comment type="catalytic activity">
    <reaction evidence="7">
        <text>(S)-dihydroorotate + H2O = N-carbamoyl-L-aspartate + H(+)</text>
        <dbReference type="Rhea" id="RHEA:24296"/>
        <dbReference type="ChEBI" id="CHEBI:15377"/>
        <dbReference type="ChEBI" id="CHEBI:15378"/>
        <dbReference type="ChEBI" id="CHEBI:30864"/>
        <dbReference type="ChEBI" id="CHEBI:32814"/>
        <dbReference type="EC" id="3.5.2.3"/>
    </reaction>
</comment>
<comment type="pathway">
    <text evidence="7">Pyrimidine metabolism; UMP biosynthesis via de novo pathway; (S)-dihydroorotate from bicarbonate: step 3/3.</text>
</comment>
<comment type="cofactor">
    <cofactor evidence="7">
        <name>Zn(2+)</name>
        <dbReference type="ChEBI" id="CHEBI:29105"/>
    </cofactor>
    <text evidence="7">Binds 2 Zn(2+) ions per subunit.</text>
</comment>
<dbReference type="InterPro" id="IPR002195">
    <property type="entry name" value="Dihydroorotase_CS"/>
</dbReference>
<feature type="binding site" evidence="7">
    <location>
        <position position="317"/>
    </location>
    <ligand>
        <name>substrate</name>
    </ligand>
</feature>
<evidence type="ECO:0000313" key="10">
    <source>
        <dbReference type="EMBL" id="OSM00304.1"/>
    </source>
</evidence>
<dbReference type="InterPro" id="IPR032466">
    <property type="entry name" value="Metal_Hydrolase"/>
</dbReference>
<dbReference type="Proteomes" id="UP000194003">
    <property type="component" value="Unassembled WGS sequence"/>
</dbReference>
<dbReference type="GO" id="GO:0004038">
    <property type="term" value="F:allantoinase activity"/>
    <property type="evidence" value="ECO:0007669"/>
    <property type="project" value="TreeGrafter"/>
</dbReference>
<comment type="caution">
    <text evidence="7">Lacks conserved residue(s) required for the propagation of feature annotation.</text>
</comment>
<reference evidence="10 11" key="1">
    <citation type="journal article" date="2016" name="BMC Genomics">
        <title>Combined genomic and structural analyses of a cultured magnetotactic bacterium reveals its niche adaptation to a dynamic environment.</title>
        <authorList>
            <person name="Araujo A.C."/>
            <person name="Morillo V."/>
            <person name="Cypriano J."/>
            <person name="Teixeira L.C."/>
            <person name="Leao P."/>
            <person name="Lyra S."/>
            <person name="Almeida L.G."/>
            <person name="Bazylinski D.A."/>
            <person name="Vasconcellos A.T."/>
            <person name="Abreu F."/>
            <person name="Lins U."/>
        </authorList>
    </citation>
    <scope>NUCLEOTIDE SEQUENCE [LARGE SCALE GENOMIC DNA]</scope>
    <source>
        <strain evidence="10 11">IT-1</strain>
    </source>
</reference>
<dbReference type="GO" id="GO:0044205">
    <property type="term" value="P:'de novo' UMP biosynthetic process"/>
    <property type="evidence" value="ECO:0007669"/>
    <property type="project" value="UniProtKB-UniRule"/>
</dbReference>
<dbReference type="AlphaFoldDB" id="A0A1Y2K0H5"/>
<dbReference type="GO" id="GO:0005737">
    <property type="term" value="C:cytoplasm"/>
    <property type="evidence" value="ECO:0007669"/>
    <property type="project" value="TreeGrafter"/>
</dbReference>
<dbReference type="HAMAP" id="MF_00220_B">
    <property type="entry name" value="PyrC_classI_B"/>
    <property type="match status" value="1"/>
</dbReference>
<dbReference type="PANTHER" id="PTHR43668:SF2">
    <property type="entry name" value="ALLANTOINASE"/>
    <property type="match status" value="1"/>
</dbReference>
<evidence type="ECO:0000256" key="3">
    <source>
        <dbReference type="ARBA" id="ARBA00022723"/>
    </source>
</evidence>
<proteinExistence type="inferred from homology"/>
<dbReference type="InterPro" id="IPR013108">
    <property type="entry name" value="Amidohydro_3"/>
</dbReference>
<evidence type="ECO:0000313" key="11">
    <source>
        <dbReference type="Proteomes" id="UP000194003"/>
    </source>
</evidence>
<dbReference type="EC" id="3.5.2.3" evidence="7"/>
<dbReference type="Gene3D" id="3.20.20.140">
    <property type="entry name" value="Metal-dependent hydrolases"/>
    <property type="match status" value="1"/>
</dbReference>
<evidence type="ECO:0000256" key="4">
    <source>
        <dbReference type="ARBA" id="ARBA00022801"/>
    </source>
</evidence>
<comment type="similarity">
    <text evidence="2 7">Belongs to the metallo-dependent hydrolases superfamily. DHOase family. Class I DHOase subfamily.</text>
</comment>
<feature type="binding site" evidence="7">
    <location>
        <position position="240"/>
    </location>
    <ligand>
        <name>Zn(2+)</name>
        <dbReference type="ChEBI" id="CHEBI:29105"/>
        <label>2</label>
    </ligand>
</feature>
<dbReference type="SUPFAM" id="SSF51556">
    <property type="entry name" value="Metallo-dependent hydrolases"/>
    <property type="match status" value="1"/>
</dbReference>
<dbReference type="Pfam" id="PF12890">
    <property type="entry name" value="DHOase"/>
    <property type="match status" value="1"/>
</dbReference>
<dbReference type="UniPathway" id="UPA00070">
    <property type="reaction ID" value="UER00117"/>
</dbReference>
<feature type="binding site" evidence="7">
    <location>
        <position position="68"/>
    </location>
    <ligand>
        <name>Zn(2+)</name>
        <dbReference type="ChEBI" id="CHEBI:29105"/>
        <label>1</label>
    </ligand>
</feature>
<keyword evidence="5 7" id="KW-0862">Zinc</keyword>
<feature type="binding site" evidence="7">
    <location>
        <position position="160"/>
    </location>
    <ligand>
        <name>Zn(2+)</name>
        <dbReference type="ChEBI" id="CHEBI:29105"/>
        <label>1</label>
    </ligand>
</feature>
<comment type="caution">
    <text evidence="10">The sequence shown here is derived from an EMBL/GenBank/DDBJ whole genome shotgun (WGS) entry which is preliminary data.</text>
</comment>
<feature type="active site" evidence="7">
    <location>
        <position position="313"/>
    </location>
</feature>
<keyword evidence="6 7" id="KW-0665">Pyrimidine biosynthesis</keyword>
<dbReference type="GO" id="GO:0006145">
    <property type="term" value="P:purine nucleobase catabolic process"/>
    <property type="evidence" value="ECO:0007669"/>
    <property type="project" value="TreeGrafter"/>
</dbReference>
<feature type="binding site" evidence="7">
    <location>
        <position position="160"/>
    </location>
    <ligand>
        <name>Zn(2+)</name>
        <dbReference type="ChEBI" id="CHEBI:29105"/>
        <label>2</label>
    </ligand>
</feature>
<feature type="binding site" evidence="7">
    <location>
        <position position="102"/>
    </location>
    <ligand>
        <name>substrate</name>
    </ligand>
</feature>
<protein>
    <recommendedName>
        <fullName evidence="7">Dihydroorotase</fullName>
        <shortName evidence="7">DHOase</shortName>
        <ecNumber evidence="7">3.5.2.3</ecNumber>
    </recommendedName>
</protein>
<evidence type="ECO:0000256" key="5">
    <source>
        <dbReference type="ARBA" id="ARBA00022833"/>
    </source>
</evidence>
<dbReference type="PROSITE" id="PS00483">
    <property type="entry name" value="DIHYDROOROTASE_2"/>
    <property type="match status" value="1"/>
</dbReference>
<dbReference type="InterPro" id="IPR011059">
    <property type="entry name" value="Metal-dep_hydrolase_composite"/>
</dbReference>
<evidence type="ECO:0000256" key="2">
    <source>
        <dbReference type="ARBA" id="ARBA00010286"/>
    </source>
</evidence>
<dbReference type="InterPro" id="IPR050138">
    <property type="entry name" value="DHOase/Allantoinase_Hydrolase"/>
</dbReference>
<dbReference type="CDD" id="cd01317">
    <property type="entry name" value="DHOase_IIa"/>
    <property type="match status" value="1"/>
</dbReference>
<feature type="binding site" evidence="7">
    <location>
        <position position="187"/>
    </location>
    <ligand>
        <name>Zn(2+)</name>
        <dbReference type="ChEBI" id="CHEBI:29105"/>
        <label>2</label>
    </ligand>
</feature>
<organism evidence="10 11">
    <name type="scientific">Magnetofaba australis IT-1</name>
    <dbReference type="NCBI Taxonomy" id="1434232"/>
    <lineage>
        <taxon>Bacteria</taxon>
        <taxon>Pseudomonadati</taxon>
        <taxon>Pseudomonadota</taxon>
        <taxon>Magnetococcia</taxon>
        <taxon>Magnetococcales</taxon>
        <taxon>Magnetococcaceae</taxon>
        <taxon>Magnetofaba</taxon>
    </lineage>
</organism>
<dbReference type="Pfam" id="PF07969">
    <property type="entry name" value="Amidohydro_3"/>
    <property type="match status" value="1"/>
</dbReference>
<feature type="domain" description="Dihydroorotase catalytic" evidence="9">
    <location>
        <begin position="60"/>
        <end position="244"/>
    </location>
</feature>
<dbReference type="InterPro" id="IPR024403">
    <property type="entry name" value="DHOase_cat"/>
</dbReference>
<evidence type="ECO:0000256" key="7">
    <source>
        <dbReference type="HAMAP-Rule" id="MF_00220"/>
    </source>
</evidence>
<keyword evidence="4 7" id="KW-0378">Hydrolase</keyword>
<dbReference type="STRING" id="1434232.MAIT1_00792"/>
<evidence type="ECO:0000259" key="9">
    <source>
        <dbReference type="Pfam" id="PF12890"/>
    </source>
</evidence>
<dbReference type="SUPFAM" id="SSF51338">
    <property type="entry name" value="Composite domain of metallo-dependent hydrolases"/>
    <property type="match status" value="1"/>
</dbReference>
<dbReference type="GO" id="GO:0008270">
    <property type="term" value="F:zinc ion binding"/>
    <property type="evidence" value="ECO:0007669"/>
    <property type="project" value="UniProtKB-UniRule"/>
</dbReference>
<feature type="binding site" evidence="7">
    <location>
        <begin position="70"/>
        <end position="72"/>
    </location>
    <ligand>
        <name>substrate</name>
    </ligand>
</feature>
<feature type="domain" description="Amidohydrolase 3" evidence="8">
    <location>
        <begin position="283"/>
        <end position="429"/>
    </location>
</feature>
<dbReference type="NCBIfam" id="TIGR00857">
    <property type="entry name" value="pyrC_multi"/>
    <property type="match status" value="1"/>
</dbReference>
<dbReference type="Gene3D" id="2.30.40.10">
    <property type="entry name" value="Urease, subunit C, domain 1"/>
    <property type="match status" value="1"/>
</dbReference>
<accession>A0A1Y2K0H5</accession>
<name>A0A1Y2K0H5_9PROT</name>
<evidence type="ECO:0000259" key="8">
    <source>
        <dbReference type="Pfam" id="PF07969"/>
    </source>
</evidence>
<comment type="function">
    <text evidence="1 7">Catalyzes the reversible cyclization of carbamoyl aspartate to dihydroorotate.</text>
</comment>
<keyword evidence="11" id="KW-1185">Reference proteome</keyword>